<organism evidence="1 2">
    <name type="scientific">Linderina macrospora</name>
    <dbReference type="NCBI Taxonomy" id="4868"/>
    <lineage>
        <taxon>Eukaryota</taxon>
        <taxon>Fungi</taxon>
        <taxon>Fungi incertae sedis</taxon>
        <taxon>Zoopagomycota</taxon>
        <taxon>Kickxellomycotina</taxon>
        <taxon>Kickxellomycetes</taxon>
        <taxon>Kickxellales</taxon>
        <taxon>Kickxellaceae</taxon>
        <taxon>Linderina</taxon>
    </lineage>
</organism>
<keyword evidence="2" id="KW-1185">Reference proteome</keyword>
<accession>A0ACC1IY30</accession>
<evidence type="ECO:0000313" key="1">
    <source>
        <dbReference type="EMBL" id="KAJ1929383.1"/>
    </source>
</evidence>
<name>A0ACC1IY30_9FUNG</name>
<protein>
    <submittedName>
        <fullName evidence="1">Uncharacterized protein</fullName>
    </submittedName>
</protein>
<sequence length="217" mass="23046">MSIINSKLPDVDIPETDLPTFFFNRLHDNAEFARKDDPRPLLIDGDVDDGESLTLAELESLTTRLASGLYHTMGVRPGDVVAIVSPNTIYYSATVMAVLMIGAVSTLANPAYTPRELAHQLVDSGTKFVIASADALSTAQAAIDEDTHSTLSRISLAEHALAIGKDSVSVGGAHVRSIFSVLSDIEFPRILLTTGQETKTTAALLCYSSGTTGLPKG</sequence>
<feature type="non-terminal residue" evidence="1">
    <location>
        <position position="217"/>
    </location>
</feature>
<evidence type="ECO:0000313" key="2">
    <source>
        <dbReference type="Proteomes" id="UP001150603"/>
    </source>
</evidence>
<gene>
    <name evidence="1" type="ORF">FBU59_007053</name>
</gene>
<dbReference type="EMBL" id="JANBPW010006522">
    <property type="protein sequence ID" value="KAJ1929383.1"/>
    <property type="molecule type" value="Genomic_DNA"/>
</dbReference>
<reference evidence="1" key="1">
    <citation type="submission" date="2022-07" db="EMBL/GenBank/DDBJ databases">
        <title>Phylogenomic reconstructions and comparative analyses of Kickxellomycotina fungi.</title>
        <authorList>
            <person name="Reynolds N.K."/>
            <person name="Stajich J.E."/>
            <person name="Barry K."/>
            <person name="Grigoriev I.V."/>
            <person name="Crous P."/>
            <person name="Smith M.E."/>
        </authorList>
    </citation>
    <scope>NUCLEOTIDE SEQUENCE</scope>
    <source>
        <strain evidence="1">NRRL 5244</strain>
    </source>
</reference>
<dbReference type="Proteomes" id="UP001150603">
    <property type="component" value="Unassembled WGS sequence"/>
</dbReference>
<comment type="caution">
    <text evidence="1">The sequence shown here is derived from an EMBL/GenBank/DDBJ whole genome shotgun (WGS) entry which is preliminary data.</text>
</comment>
<proteinExistence type="predicted"/>